<reference evidence="1" key="1">
    <citation type="submission" date="2019-08" db="EMBL/GenBank/DDBJ databases">
        <authorList>
            <person name="Kucharzyk K."/>
            <person name="Murdoch R.W."/>
            <person name="Higgins S."/>
            <person name="Loffler F."/>
        </authorList>
    </citation>
    <scope>NUCLEOTIDE SEQUENCE</scope>
</reference>
<accession>A0A645HI71</accession>
<dbReference type="AlphaFoldDB" id="A0A645HI71"/>
<sequence>MIEQARQVLGHIHVAGRILDFRQLVELFAQLLAQAVDVEAHLHQQGLDRTTLLFQERLHQVRRLNGRVVEADCQGLGVR</sequence>
<comment type="caution">
    <text evidence="1">The sequence shown here is derived from an EMBL/GenBank/DDBJ whole genome shotgun (WGS) entry which is preliminary data.</text>
</comment>
<protein>
    <submittedName>
        <fullName evidence="1">Uncharacterized protein</fullName>
    </submittedName>
</protein>
<name>A0A645HI71_9ZZZZ</name>
<evidence type="ECO:0000313" key="1">
    <source>
        <dbReference type="EMBL" id="MPN38092.1"/>
    </source>
</evidence>
<proteinExistence type="predicted"/>
<dbReference type="EMBL" id="VSSQ01093107">
    <property type="protein sequence ID" value="MPN38092.1"/>
    <property type="molecule type" value="Genomic_DNA"/>
</dbReference>
<gene>
    <name evidence="1" type="ORF">SDC9_185616</name>
</gene>
<organism evidence="1">
    <name type="scientific">bioreactor metagenome</name>
    <dbReference type="NCBI Taxonomy" id="1076179"/>
    <lineage>
        <taxon>unclassified sequences</taxon>
        <taxon>metagenomes</taxon>
        <taxon>ecological metagenomes</taxon>
    </lineage>
</organism>